<dbReference type="AlphaFoldDB" id="E9G6Z9"/>
<protein>
    <recommendedName>
        <fullName evidence="1">tRNA-guanine(15) transglycosylase-like domain-containing protein</fullName>
    </recommendedName>
</protein>
<dbReference type="InterPro" id="IPR036511">
    <property type="entry name" value="TGT-like_sf"/>
</dbReference>
<dbReference type="Proteomes" id="UP000000305">
    <property type="component" value="Unassembled WGS sequence"/>
</dbReference>
<name>E9G6Z9_DAPPU</name>
<dbReference type="EMBL" id="GL732534">
    <property type="protein sequence ID" value="EFX84372.1"/>
    <property type="molecule type" value="Genomic_DNA"/>
</dbReference>
<proteinExistence type="predicted"/>
<dbReference type="Gene3D" id="3.20.20.105">
    <property type="entry name" value="Queuine tRNA-ribosyltransferase-like"/>
    <property type="match status" value="2"/>
</dbReference>
<dbReference type="eggNOG" id="KOG3909">
    <property type="taxonomic scope" value="Eukaryota"/>
</dbReference>
<dbReference type="OrthoDB" id="27601at2759"/>
<dbReference type="InterPro" id="IPR002616">
    <property type="entry name" value="tRNA_ribo_trans-like"/>
</dbReference>
<dbReference type="STRING" id="6669.E9G6Z9"/>
<evidence type="ECO:0000313" key="3">
    <source>
        <dbReference type="Proteomes" id="UP000000305"/>
    </source>
</evidence>
<dbReference type="HOGENOM" id="CLU_1397634_0_0_1"/>
<gene>
    <name evidence="2" type="ORF">DAPPUDRAFT_314642</name>
</gene>
<dbReference type="FunCoup" id="E9G6Z9">
    <property type="interactions" value="1407"/>
</dbReference>
<dbReference type="PANTHER" id="PTHR46064:SF1">
    <property type="entry name" value="QUEUINE TRNA-RIBOSYLTRANSFERASE ACCESSORY SUBUNIT 2"/>
    <property type="match status" value="1"/>
</dbReference>
<evidence type="ECO:0000259" key="1">
    <source>
        <dbReference type="Pfam" id="PF01702"/>
    </source>
</evidence>
<dbReference type="KEGG" id="dpx:DAPPUDRAFT_314642"/>
<dbReference type="InParanoid" id="E9G6Z9"/>
<organism evidence="2 3">
    <name type="scientific">Daphnia pulex</name>
    <name type="common">Water flea</name>
    <dbReference type="NCBI Taxonomy" id="6669"/>
    <lineage>
        <taxon>Eukaryota</taxon>
        <taxon>Metazoa</taxon>
        <taxon>Ecdysozoa</taxon>
        <taxon>Arthropoda</taxon>
        <taxon>Crustacea</taxon>
        <taxon>Branchiopoda</taxon>
        <taxon>Diplostraca</taxon>
        <taxon>Cladocera</taxon>
        <taxon>Anomopoda</taxon>
        <taxon>Daphniidae</taxon>
        <taxon>Daphnia</taxon>
    </lineage>
</organism>
<dbReference type="GO" id="GO:0006400">
    <property type="term" value="P:tRNA modification"/>
    <property type="evidence" value="ECO:0007669"/>
    <property type="project" value="InterPro"/>
</dbReference>
<dbReference type="PhylomeDB" id="E9G6Z9"/>
<accession>E9G6Z9</accession>
<dbReference type="Pfam" id="PF01702">
    <property type="entry name" value="TGT"/>
    <property type="match status" value="1"/>
</dbReference>
<sequence length="195" mass="21515">MKFAVYLVAESSARLGSLTEFARIPEAVFETPLLLLHTRGASVPHLSYDLLQMVSTGHYMLQMPLVTLVDHTKNVKAFGKGIAEFAGIDIFDATFPWLVAERGGALVFPNSLSKENVPVTETLPSVKAPAVVATDQKVAKFADDNSSDEAVDRVYEINLKDKIYFSDTRPLLEGCSCYSCRKYSRSSRSPFDRNG</sequence>
<evidence type="ECO:0000313" key="2">
    <source>
        <dbReference type="EMBL" id="EFX84372.1"/>
    </source>
</evidence>
<keyword evidence="3" id="KW-1185">Reference proteome</keyword>
<dbReference type="SUPFAM" id="SSF51713">
    <property type="entry name" value="tRNA-guanine transglycosylase"/>
    <property type="match status" value="2"/>
</dbReference>
<dbReference type="InterPro" id="IPR050852">
    <property type="entry name" value="Queuine_tRNA-ribosyltrfase"/>
</dbReference>
<dbReference type="PANTHER" id="PTHR46064">
    <property type="entry name" value="QUEUINE TRNA-RIBOSYLTRANSFERASE ACCESSORY SUBUNIT 2"/>
    <property type="match status" value="1"/>
</dbReference>
<reference evidence="2 3" key="1">
    <citation type="journal article" date="2011" name="Science">
        <title>The ecoresponsive genome of Daphnia pulex.</title>
        <authorList>
            <person name="Colbourne J.K."/>
            <person name="Pfrender M.E."/>
            <person name="Gilbert D."/>
            <person name="Thomas W.K."/>
            <person name="Tucker A."/>
            <person name="Oakley T.H."/>
            <person name="Tokishita S."/>
            <person name="Aerts A."/>
            <person name="Arnold G.J."/>
            <person name="Basu M.K."/>
            <person name="Bauer D.J."/>
            <person name="Caceres C.E."/>
            <person name="Carmel L."/>
            <person name="Casola C."/>
            <person name="Choi J.H."/>
            <person name="Detter J.C."/>
            <person name="Dong Q."/>
            <person name="Dusheyko S."/>
            <person name="Eads B.D."/>
            <person name="Frohlich T."/>
            <person name="Geiler-Samerotte K.A."/>
            <person name="Gerlach D."/>
            <person name="Hatcher P."/>
            <person name="Jogdeo S."/>
            <person name="Krijgsveld J."/>
            <person name="Kriventseva E.V."/>
            <person name="Kultz D."/>
            <person name="Laforsch C."/>
            <person name="Lindquist E."/>
            <person name="Lopez J."/>
            <person name="Manak J.R."/>
            <person name="Muller J."/>
            <person name="Pangilinan J."/>
            <person name="Patwardhan R.P."/>
            <person name="Pitluck S."/>
            <person name="Pritham E.J."/>
            <person name="Rechtsteiner A."/>
            <person name="Rho M."/>
            <person name="Rogozin I.B."/>
            <person name="Sakarya O."/>
            <person name="Salamov A."/>
            <person name="Schaack S."/>
            <person name="Shapiro H."/>
            <person name="Shiga Y."/>
            <person name="Skalitzky C."/>
            <person name="Smith Z."/>
            <person name="Souvorov A."/>
            <person name="Sung W."/>
            <person name="Tang Z."/>
            <person name="Tsuchiya D."/>
            <person name="Tu H."/>
            <person name="Vos H."/>
            <person name="Wang M."/>
            <person name="Wolf Y.I."/>
            <person name="Yamagata H."/>
            <person name="Yamada T."/>
            <person name="Ye Y."/>
            <person name="Shaw J.R."/>
            <person name="Andrews J."/>
            <person name="Crease T.J."/>
            <person name="Tang H."/>
            <person name="Lucas S.M."/>
            <person name="Robertson H.M."/>
            <person name="Bork P."/>
            <person name="Koonin E.V."/>
            <person name="Zdobnov E.M."/>
            <person name="Grigoriev I.V."/>
            <person name="Lynch M."/>
            <person name="Boore J.L."/>
        </authorList>
    </citation>
    <scope>NUCLEOTIDE SEQUENCE [LARGE SCALE GENOMIC DNA]</scope>
</reference>
<feature type="domain" description="tRNA-guanine(15) transglycosylase-like" evidence="1">
    <location>
        <begin position="86"/>
        <end position="186"/>
    </location>
</feature>